<feature type="transmembrane region" description="Helical" evidence="6">
    <location>
        <begin position="401"/>
        <end position="424"/>
    </location>
</feature>
<feature type="transmembrane region" description="Helical" evidence="6">
    <location>
        <begin position="43"/>
        <end position="66"/>
    </location>
</feature>
<comment type="caution">
    <text evidence="7">The sequence shown here is derived from an EMBL/GenBank/DDBJ whole genome shotgun (WGS) entry which is preliminary data.</text>
</comment>
<dbReference type="InterPro" id="IPR002797">
    <property type="entry name" value="Polysacc_synth"/>
</dbReference>
<keyword evidence="4 6" id="KW-1133">Transmembrane helix</keyword>
<comment type="subcellular location">
    <subcellularLocation>
        <location evidence="1">Cell membrane</location>
        <topology evidence="1">Multi-pass membrane protein</topology>
    </subcellularLocation>
</comment>
<dbReference type="Pfam" id="PF01943">
    <property type="entry name" value="Polysacc_synt"/>
    <property type="match status" value="1"/>
</dbReference>
<feature type="transmembrane region" description="Helical" evidence="6">
    <location>
        <begin position="351"/>
        <end position="371"/>
    </location>
</feature>
<reference evidence="7 8" key="1">
    <citation type="journal article" date="2019" name="Gut">
        <title>Antibiotics-induced monodominance of a novel gut bacterial order.</title>
        <authorList>
            <person name="Hildebrand F."/>
            <person name="Moitinho-Silva L."/>
            <person name="Blasche S."/>
            <person name="Jahn M.T."/>
            <person name="Gossmann T.I."/>
            <person name="Heuerta-Cepas J."/>
            <person name="Hercog R."/>
            <person name="Luetge M."/>
            <person name="Bahram M."/>
            <person name="Pryszlak A."/>
            <person name="Alves R.J."/>
            <person name="Waszak S.M."/>
            <person name="Zhu A."/>
            <person name="Ye L."/>
            <person name="Costea P.I."/>
            <person name="Aalvink S."/>
            <person name="Belzer C."/>
            <person name="Forslund S.K."/>
            <person name="Sunagawa S."/>
            <person name="Hentschel U."/>
            <person name="Merten C."/>
            <person name="Patil K.R."/>
            <person name="Benes V."/>
            <person name="Bork P."/>
        </authorList>
    </citation>
    <scope>NUCLEOTIDE SEQUENCE [LARGE SCALE GENOMIC DNA]</scope>
    <source>
        <strain evidence="7 8">HDS1380</strain>
    </source>
</reference>
<feature type="transmembrane region" description="Helical" evidence="6">
    <location>
        <begin position="378"/>
        <end position="395"/>
    </location>
</feature>
<feature type="transmembrane region" description="Helical" evidence="6">
    <location>
        <begin position="436"/>
        <end position="458"/>
    </location>
</feature>
<feature type="transmembrane region" description="Helical" evidence="6">
    <location>
        <begin position="267"/>
        <end position="291"/>
    </location>
</feature>
<name>A0A4V1QUQ3_9FIRM</name>
<feature type="transmembrane region" description="Helical" evidence="6">
    <location>
        <begin position="312"/>
        <end position="331"/>
    </location>
</feature>
<evidence type="ECO:0000256" key="1">
    <source>
        <dbReference type="ARBA" id="ARBA00004651"/>
    </source>
</evidence>
<evidence type="ECO:0000256" key="5">
    <source>
        <dbReference type="ARBA" id="ARBA00023136"/>
    </source>
</evidence>
<evidence type="ECO:0000313" key="7">
    <source>
        <dbReference type="EMBL" id="RXZ58230.1"/>
    </source>
</evidence>
<accession>A0A4V1QUQ3</accession>
<feature type="transmembrane region" description="Helical" evidence="6">
    <location>
        <begin position="121"/>
        <end position="140"/>
    </location>
</feature>
<feature type="transmembrane region" description="Helical" evidence="6">
    <location>
        <begin position="185"/>
        <end position="206"/>
    </location>
</feature>
<dbReference type="GO" id="GO:0005886">
    <property type="term" value="C:plasma membrane"/>
    <property type="evidence" value="ECO:0007669"/>
    <property type="project" value="UniProtKB-SubCell"/>
</dbReference>
<sequence>MLSKANIYQTAVYVTVFSVVEKFLGFLYRIILSRTLGSEGMGLYQLALSIFAVLITAASSGIPITVSRLITKHRAEKNKNAEQSTITAAIVSTLVFSVPVFIILFFGHKWFDFLFSDARCMSIFLILLPSLTFNSIYSVIRGVFWGNKQFMPYCVIDLIEEIVMIVAGVLLVTNMTSVLDGAQRAAFAIIISYLFSFSISFVYFFVKGGRLKNPRSQFRPLLHSALPITGMRTSNSLINSVISLLLPARLIAAGFTSQQAMSELGVAMGMSMPILSIPATLIGSLSLVIVPELAENFYNSRHAKLRDNIEKALKVTVLIAAILIPFLFVTGEDMGVFLFSDAKSGEIIRNASFVLLPMSFTMITTSILNSLGYEKYTCIYFFVSAAASLLCTYFLPSVIGVYALFVGMAASGIISSALNLILIIKKCKEKVRFLKHTLLTLAGILPIILLGVLLRNLLVNYLPLYLLIGVCAAVTVGASILFYLAIGTLDPKWLKTIFKKS</sequence>
<dbReference type="AlphaFoldDB" id="A0A4V1QUQ3"/>
<dbReference type="OrthoDB" id="9775950at2"/>
<keyword evidence="8" id="KW-1185">Reference proteome</keyword>
<feature type="transmembrane region" description="Helical" evidence="6">
    <location>
        <begin position="86"/>
        <end position="106"/>
    </location>
</feature>
<feature type="transmembrane region" description="Helical" evidence="6">
    <location>
        <begin position="152"/>
        <end position="173"/>
    </location>
</feature>
<gene>
    <name evidence="7" type="ORF">ESZ91_09225</name>
</gene>
<proteinExistence type="predicted"/>
<keyword evidence="2" id="KW-1003">Cell membrane</keyword>
<dbReference type="PANTHER" id="PTHR30250">
    <property type="entry name" value="PST FAMILY PREDICTED COLANIC ACID TRANSPORTER"/>
    <property type="match status" value="1"/>
</dbReference>
<evidence type="ECO:0000256" key="3">
    <source>
        <dbReference type="ARBA" id="ARBA00022692"/>
    </source>
</evidence>
<keyword evidence="3 6" id="KW-0812">Transmembrane</keyword>
<dbReference type="PANTHER" id="PTHR30250:SF21">
    <property type="entry name" value="LIPID II FLIPPASE MURJ"/>
    <property type="match status" value="1"/>
</dbReference>
<protein>
    <submittedName>
        <fullName evidence="7">Uncharacterized protein</fullName>
    </submittedName>
</protein>
<evidence type="ECO:0000313" key="8">
    <source>
        <dbReference type="Proteomes" id="UP000291269"/>
    </source>
</evidence>
<evidence type="ECO:0000256" key="4">
    <source>
        <dbReference type="ARBA" id="ARBA00022989"/>
    </source>
</evidence>
<feature type="transmembrane region" description="Helical" evidence="6">
    <location>
        <begin position="464"/>
        <end position="486"/>
    </location>
</feature>
<dbReference type="InterPro" id="IPR050833">
    <property type="entry name" value="Poly_Biosynth_Transport"/>
</dbReference>
<evidence type="ECO:0000256" key="2">
    <source>
        <dbReference type="ARBA" id="ARBA00022475"/>
    </source>
</evidence>
<evidence type="ECO:0000256" key="6">
    <source>
        <dbReference type="SAM" id="Phobius"/>
    </source>
</evidence>
<dbReference type="EMBL" id="SDOZ01000003">
    <property type="protein sequence ID" value="RXZ58230.1"/>
    <property type="molecule type" value="Genomic_DNA"/>
</dbReference>
<dbReference type="Proteomes" id="UP000291269">
    <property type="component" value="Unassembled WGS sequence"/>
</dbReference>
<feature type="transmembrane region" description="Helical" evidence="6">
    <location>
        <begin position="12"/>
        <end position="31"/>
    </location>
</feature>
<feature type="transmembrane region" description="Helical" evidence="6">
    <location>
        <begin position="237"/>
        <end position="255"/>
    </location>
</feature>
<keyword evidence="5 6" id="KW-0472">Membrane</keyword>
<organism evidence="7 8">
    <name type="scientific">Candidatus Borkfalkia ceftriaxoniphila</name>
    <dbReference type="NCBI Taxonomy" id="2508949"/>
    <lineage>
        <taxon>Bacteria</taxon>
        <taxon>Bacillati</taxon>
        <taxon>Bacillota</taxon>
        <taxon>Clostridia</taxon>
        <taxon>Christensenellales</taxon>
        <taxon>Christensenellaceae</taxon>
        <taxon>Candidatus Borkfalkia</taxon>
    </lineage>
</organism>